<organism evidence="1 2">
    <name type="scientific">Actinomyces lilanjuaniae</name>
    <dbReference type="NCBI Taxonomy" id="2321394"/>
    <lineage>
        <taxon>Bacteria</taxon>
        <taxon>Bacillati</taxon>
        <taxon>Actinomycetota</taxon>
        <taxon>Actinomycetes</taxon>
        <taxon>Actinomycetales</taxon>
        <taxon>Actinomycetaceae</taxon>
        <taxon>Actinomyces</taxon>
    </lineage>
</organism>
<name>A0ABN5PQW0_9ACTO</name>
<gene>
    <name evidence="1" type="ORF">D5R93_12180</name>
</gene>
<accession>A0ABN5PQW0</accession>
<evidence type="ECO:0000313" key="1">
    <source>
        <dbReference type="EMBL" id="AYD90566.1"/>
    </source>
</evidence>
<evidence type="ECO:0000313" key="2">
    <source>
        <dbReference type="Proteomes" id="UP000273001"/>
    </source>
</evidence>
<sequence>MVLLPAPGLMLRVPADATTAQTTVYEDGMRQIYYDSASAALTVDVEYYADGSVSASDVLASQQETLEKQGVEASTEEVSVEGADEAALLRWESSGPAPWSRESRPGTVAVAGAAVIVDGTQGYSYGVYVLADSTSTSSLEQAEAVLESVVVSPV</sequence>
<dbReference type="Proteomes" id="UP000273001">
    <property type="component" value="Chromosome"/>
</dbReference>
<reference evidence="1 2" key="1">
    <citation type="submission" date="2018-09" db="EMBL/GenBank/DDBJ databases">
        <authorList>
            <person name="Li J."/>
        </authorList>
    </citation>
    <scope>NUCLEOTIDE SEQUENCE [LARGE SCALE GENOMIC DNA]</scope>
    <source>
        <strain evidence="1 2">2129</strain>
    </source>
</reference>
<proteinExistence type="predicted"/>
<keyword evidence="2" id="KW-1185">Reference proteome</keyword>
<dbReference type="EMBL" id="CP032514">
    <property type="protein sequence ID" value="AYD90566.1"/>
    <property type="molecule type" value="Genomic_DNA"/>
</dbReference>
<protein>
    <submittedName>
        <fullName evidence="1">Uncharacterized protein</fullName>
    </submittedName>
</protein>